<reference evidence="1 2" key="1">
    <citation type="submission" date="2021-01" db="EMBL/GenBank/DDBJ databases">
        <title>Belnapia mucosa sp. nov. and Belnapia arida sp. nov., isolated from the Tabernas Desert (Almeria, Spain).</title>
        <authorList>
            <person name="Molina-Menor E."/>
            <person name="Vidal-Verdu A."/>
            <person name="Calonge A."/>
            <person name="Satari L."/>
            <person name="Pereto J."/>
            <person name="Porcar M."/>
        </authorList>
    </citation>
    <scope>NUCLEOTIDE SEQUENCE [LARGE SCALE GENOMIC DNA]</scope>
    <source>
        <strain evidence="1 2">T18</strain>
    </source>
</reference>
<dbReference type="Proteomes" id="UP000660885">
    <property type="component" value="Unassembled WGS sequence"/>
</dbReference>
<sequence>MKHPRLPKTPPATIRLTILEDLLNGDGEPRAGLMLPLPPNPTARRQALRIFSSVGAALAEKARLERAAR</sequence>
<evidence type="ECO:0000313" key="2">
    <source>
        <dbReference type="Proteomes" id="UP000660885"/>
    </source>
</evidence>
<evidence type="ECO:0000313" key="1">
    <source>
        <dbReference type="EMBL" id="MBL6082091.1"/>
    </source>
</evidence>
<name>A0ABS1UFN8_9PROT</name>
<protein>
    <submittedName>
        <fullName evidence="1">Uncharacterized protein</fullName>
    </submittedName>
</protein>
<organism evidence="1 2">
    <name type="scientific">Belnapia arida</name>
    <dbReference type="NCBI Taxonomy" id="2804533"/>
    <lineage>
        <taxon>Bacteria</taxon>
        <taxon>Pseudomonadati</taxon>
        <taxon>Pseudomonadota</taxon>
        <taxon>Alphaproteobacteria</taxon>
        <taxon>Acetobacterales</taxon>
        <taxon>Roseomonadaceae</taxon>
        <taxon>Belnapia</taxon>
    </lineage>
</organism>
<proteinExistence type="predicted"/>
<dbReference type="RefSeq" id="WP_202835303.1">
    <property type="nucleotide sequence ID" value="NZ_JAETWB010000047.1"/>
</dbReference>
<dbReference type="EMBL" id="JAETWB010000047">
    <property type="protein sequence ID" value="MBL6082091.1"/>
    <property type="molecule type" value="Genomic_DNA"/>
</dbReference>
<accession>A0ABS1UFN8</accession>
<keyword evidence="2" id="KW-1185">Reference proteome</keyword>
<gene>
    <name evidence="1" type="ORF">JMJ56_29370</name>
</gene>
<comment type="caution">
    <text evidence="1">The sequence shown here is derived from an EMBL/GenBank/DDBJ whole genome shotgun (WGS) entry which is preliminary data.</text>
</comment>